<dbReference type="EMBL" id="KN847337">
    <property type="protein sequence ID" value="KIW41488.1"/>
    <property type="molecule type" value="Genomic_DNA"/>
</dbReference>
<reference evidence="2 3" key="1">
    <citation type="submission" date="2015-01" db="EMBL/GenBank/DDBJ databases">
        <title>The Genome Sequence of Exophiala oligosperma CBS72588.</title>
        <authorList>
            <consortium name="The Broad Institute Genomics Platform"/>
            <person name="Cuomo C."/>
            <person name="de Hoog S."/>
            <person name="Gorbushina A."/>
            <person name="Stielow B."/>
            <person name="Teixiera M."/>
            <person name="Abouelleil A."/>
            <person name="Chapman S.B."/>
            <person name="Priest M."/>
            <person name="Young S.K."/>
            <person name="Wortman J."/>
            <person name="Nusbaum C."/>
            <person name="Birren B."/>
        </authorList>
    </citation>
    <scope>NUCLEOTIDE SEQUENCE [LARGE SCALE GENOMIC DNA]</scope>
    <source>
        <strain evidence="2 3">CBS 72588</strain>
    </source>
</reference>
<feature type="region of interest" description="Disordered" evidence="1">
    <location>
        <begin position="227"/>
        <end position="286"/>
    </location>
</feature>
<feature type="compositionally biased region" description="Acidic residues" evidence="1">
    <location>
        <begin position="268"/>
        <end position="280"/>
    </location>
</feature>
<dbReference type="GeneID" id="27359113"/>
<dbReference type="Proteomes" id="UP000053342">
    <property type="component" value="Unassembled WGS sequence"/>
</dbReference>
<accession>A0A0D2DER2</accession>
<evidence type="ECO:0000256" key="1">
    <source>
        <dbReference type="SAM" id="MobiDB-lite"/>
    </source>
</evidence>
<sequence length="286" mass="31379">MAMILGRWTGPPLPPPTPPTPAMPIDPRFLLLRLFSRGRPPPLVISQSVHGCDSVASFPLRHSWSSFSRAETEAGESYATKEQSGKLCRIEESESPTPFRLSSRSGRYQHVDKSYPGVNALCHSQTVSIGRYERFYQWASTSRGVEDIDVGTFRLVLFLSLPPPPHWGPSAAAAAAAAPFWGVCPAPPPLPSGVPLSSPAHWGPGFFFLTFRLWLPSSSPRRDAFMFERWPPPTAEGDGPIDTQSMSDEEIPALFTSEGEAAKGVEDDVKDEDEDNDNEKDEPMGD</sequence>
<feature type="region of interest" description="Disordered" evidence="1">
    <location>
        <begin position="1"/>
        <end position="20"/>
    </location>
</feature>
<feature type="region of interest" description="Disordered" evidence="1">
    <location>
        <begin position="74"/>
        <end position="103"/>
    </location>
</feature>
<dbReference type="RefSeq" id="XP_016261704.1">
    <property type="nucleotide sequence ID" value="XM_016408224.1"/>
</dbReference>
<gene>
    <name evidence="2" type="ORF">PV06_07039</name>
</gene>
<keyword evidence="3" id="KW-1185">Reference proteome</keyword>
<protein>
    <submittedName>
        <fullName evidence="2">Uncharacterized protein</fullName>
    </submittedName>
</protein>
<dbReference type="AlphaFoldDB" id="A0A0D2DER2"/>
<name>A0A0D2DER2_9EURO</name>
<evidence type="ECO:0000313" key="3">
    <source>
        <dbReference type="Proteomes" id="UP000053342"/>
    </source>
</evidence>
<organism evidence="2 3">
    <name type="scientific">Exophiala oligosperma</name>
    <dbReference type="NCBI Taxonomy" id="215243"/>
    <lineage>
        <taxon>Eukaryota</taxon>
        <taxon>Fungi</taxon>
        <taxon>Dikarya</taxon>
        <taxon>Ascomycota</taxon>
        <taxon>Pezizomycotina</taxon>
        <taxon>Eurotiomycetes</taxon>
        <taxon>Chaetothyriomycetidae</taxon>
        <taxon>Chaetothyriales</taxon>
        <taxon>Herpotrichiellaceae</taxon>
        <taxon>Exophiala</taxon>
    </lineage>
</organism>
<dbReference type="VEuPathDB" id="FungiDB:PV06_07039"/>
<dbReference type="HOGENOM" id="CLU_973290_0_0_1"/>
<proteinExistence type="predicted"/>
<feature type="compositionally biased region" description="Pro residues" evidence="1">
    <location>
        <begin position="11"/>
        <end position="20"/>
    </location>
</feature>
<evidence type="ECO:0000313" key="2">
    <source>
        <dbReference type="EMBL" id="KIW41488.1"/>
    </source>
</evidence>